<reference evidence="1 2" key="1">
    <citation type="journal article" date="2014" name="Am. J. Bot.">
        <title>Genome assembly and annotation for red clover (Trifolium pratense; Fabaceae).</title>
        <authorList>
            <person name="Istvanek J."/>
            <person name="Jaros M."/>
            <person name="Krenek A."/>
            <person name="Repkova J."/>
        </authorList>
    </citation>
    <scope>NUCLEOTIDE SEQUENCE [LARGE SCALE GENOMIC DNA]</scope>
    <source>
        <strain evidence="2">cv. Tatra</strain>
        <tissue evidence="1">Young leaves</tissue>
    </source>
</reference>
<protein>
    <submittedName>
        <fullName evidence="1">Uncharacterized protein</fullName>
    </submittedName>
</protein>
<evidence type="ECO:0000313" key="2">
    <source>
        <dbReference type="Proteomes" id="UP000236291"/>
    </source>
</evidence>
<feature type="non-terminal residue" evidence="1">
    <location>
        <position position="1"/>
    </location>
</feature>
<dbReference type="AlphaFoldDB" id="A0A2K3KM52"/>
<gene>
    <name evidence="1" type="ORF">L195_g063467</name>
</gene>
<comment type="caution">
    <text evidence="1">The sequence shown here is derived from an EMBL/GenBank/DDBJ whole genome shotgun (WGS) entry which is preliminary data.</text>
</comment>
<dbReference type="EMBL" id="ASHM01207796">
    <property type="protein sequence ID" value="PNX67332.1"/>
    <property type="molecule type" value="Genomic_DNA"/>
</dbReference>
<sequence>GLDFESLRISKSAEICRFLASVLTCAGDLTAQVFIMSLPR</sequence>
<accession>A0A2K3KM52</accession>
<evidence type="ECO:0000313" key="1">
    <source>
        <dbReference type="EMBL" id="PNX67332.1"/>
    </source>
</evidence>
<proteinExistence type="predicted"/>
<organism evidence="1 2">
    <name type="scientific">Trifolium pratense</name>
    <name type="common">Red clover</name>
    <dbReference type="NCBI Taxonomy" id="57577"/>
    <lineage>
        <taxon>Eukaryota</taxon>
        <taxon>Viridiplantae</taxon>
        <taxon>Streptophyta</taxon>
        <taxon>Embryophyta</taxon>
        <taxon>Tracheophyta</taxon>
        <taxon>Spermatophyta</taxon>
        <taxon>Magnoliopsida</taxon>
        <taxon>eudicotyledons</taxon>
        <taxon>Gunneridae</taxon>
        <taxon>Pentapetalae</taxon>
        <taxon>rosids</taxon>
        <taxon>fabids</taxon>
        <taxon>Fabales</taxon>
        <taxon>Fabaceae</taxon>
        <taxon>Papilionoideae</taxon>
        <taxon>50 kb inversion clade</taxon>
        <taxon>NPAAA clade</taxon>
        <taxon>Hologalegina</taxon>
        <taxon>IRL clade</taxon>
        <taxon>Trifolieae</taxon>
        <taxon>Trifolium</taxon>
    </lineage>
</organism>
<name>A0A2K3KM52_TRIPR</name>
<dbReference type="Proteomes" id="UP000236291">
    <property type="component" value="Unassembled WGS sequence"/>
</dbReference>
<reference evidence="1 2" key="2">
    <citation type="journal article" date="2017" name="Front. Plant Sci.">
        <title>Gene Classification and Mining of Molecular Markers Useful in Red Clover (Trifolium pratense) Breeding.</title>
        <authorList>
            <person name="Istvanek J."/>
            <person name="Dluhosova J."/>
            <person name="Dluhos P."/>
            <person name="Patkova L."/>
            <person name="Nedelnik J."/>
            <person name="Repkova J."/>
        </authorList>
    </citation>
    <scope>NUCLEOTIDE SEQUENCE [LARGE SCALE GENOMIC DNA]</scope>
    <source>
        <strain evidence="2">cv. Tatra</strain>
        <tissue evidence="1">Young leaves</tissue>
    </source>
</reference>